<dbReference type="PROSITE" id="PS51186">
    <property type="entry name" value="GNAT"/>
    <property type="match status" value="1"/>
</dbReference>
<dbReference type="EMBL" id="CP001860">
    <property type="protein sequence ID" value="ADB62423.1"/>
    <property type="molecule type" value="Genomic_DNA"/>
</dbReference>
<dbReference type="Proteomes" id="UP000001903">
    <property type="component" value="Chromosome"/>
</dbReference>
<dbReference type="Gene3D" id="3.40.630.30">
    <property type="match status" value="1"/>
</dbReference>
<dbReference type="GeneID" id="8744181"/>
<protein>
    <submittedName>
        <fullName evidence="4">GCN5-related N-acetyltransferase</fullName>
    </submittedName>
</protein>
<dbReference type="HOGENOM" id="CLU_087351_4_0_2"/>
<dbReference type="InterPro" id="IPR016181">
    <property type="entry name" value="Acyl_CoA_acyltransferase"/>
</dbReference>
<dbReference type="OrthoDB" id="111868at2157"/>
<dbReference type="SUPFAM" id="SSF55729">
    <property type="entry name" value="Acyl-CoA N-acyltransferases (Nat)"/>
    <property type="match status" value="1"/>
</dbReference>
<reference evidence="4 5" key="1">
    <citation type="journal article" date="2010" name="Stand. Genomic Sci.">
        <title>Complete genome sequence of Haloterrigena turkmenica type strain (4k).</title>
        <authorList>
            <person name="Saunders E."/>
            <person name="Tindall B.J."/>
            <person name="Fahnrich R."/>
            <person name="Lapidus A."/>
            <person name="Copeland A."/>
            <person name="Del Rio T.G."/>
            <person name="Lucas S."/>
            <person name="Chen F."/>
            <person name="Tice H."/>
            <person name="Cheng J.F."/>
            <person name="Han C."/>
            <person name="Detter J.C."/>
            <person name="Bruce D."/>
            <person name="Goodwin L."/>
            <person name="Chain P."/>
            <person name="Pitluck S."/>
            <person name="Pati A."/>
            <person name="Ivanova N."/>
            <person name="Mavromatis K."/>
            <person name="Chen A."/>
            <person name="Palaniappan K."/>
            <person name="Land M."/>
            <person name="Hauser L."/>
            <person name="Chang Y.J."/>
            <person name="Jeffries C.D."/>
            <person name="Brettin T."/>
            <person name="Rohde M."/>
            <person name="Goker M."/>
            <person name="Bristow J."/>
            <person name="Eisen J.A."/>
            <person name="Markowitz V."/>
            <person name="Hugenholtz P."/>
            <person name="Klenk H.P."/>
            <person name="Kyrpides N.C."/>
        </authorList>
    </citation>
    <scope>NUCLEOTIDE SEQUENCE [LARGE SCALE GENOMIC DNA]</scope>
    <source>
        <strain evidence="5">ATCC 51198 / DSM 5511 / JCM 9101 / NCIMB 13204 / VKM B-1734 / 4k</strain>
    </source>
</reference>
<evidence type="ECO:0000256" key="1">
    <source>
        <dbReference type="ARBA" id="ARBA00022679"/>
    </source>
</evidence>
<dbReference type="Pfam" id="PF00583">
    <property type="entry name" value="Acetyltransf_1"/>
    <property type="match status" value="1"/>
</dbReference>
<organism evidence="4 5">
    <name type="scientific">Haloterrigena turkmenica (strain ATCC 51198 / DSM 5511 / JCM 9101 / NCIMB 13204 / VKM B-1734 / 4k)</name>
    <name type="common">Halococcus turkmenicus</name>
    <dbReference type="NCBI Taxonomy" id="543526"/>
    <lineage>
        <taxon>Archaea</taxon>
        <taxon>Methanobacteriati</taxon>
        <taxon>Methanobacteriota</taxon>
        <taxon>Stenosarchaea group</taxon>
        <taxon>Halobacteria</taxon>
        <taxon>Halobacteriales</taxon>
        <taxon>Natrialbaceae</taxon>
        <taxon>Haloterrigena</taxon>
    </lineage>
</organism>
<dbReference type="InterPro" id="IPR000182">
    <property type="entry name" value="GNAT_dom"/>
</dbReference>
<dbReference type="CDD" id="cd04301">
    <property type="entry name" value="NAT_SF"/>
    <property type="match status" value="1"/>
</dbReference>
<keyword evidence="1" id="KW-0808">Transferase</keyword>
<evidence type="ECO:0000313" key="5">
    <source>
        <dbReference type="Proteomes" id="UP000001903"/>
    </source>
</evidence>
<gene>
    <name evidence="4" type="ordered locus">Htur_3561</name>
</gene>
<accession>D2RR27</accession>
<dbReference type="RefSeq" id="WP_012944675.1">
    <property type="nucleotide sequence ID" value="NC_013743.1"/>
</dbReference>
<feature type="domain" description="N-acetyltransferase" evidence="3">
    <location>
        <begin position="6"/>
        <end position="169"/>
    </location>
</feature>
<evidence type="ECO:0000259" key="3">
    <source>
        <dbReference type="PROSITE" id="PS51186"/>
    </source>
</evidence>
<keyword evidence="5" id="KW-1185">Reference proteome</keyword>
<dbReference type="AlphaFoldDB" id="D2RR27"/>
<dbReference type="PANTHER" id="PTHR43877">
    <property type="entry name" value="AMINOALKYLPHOSPHONATE N-ACETYLTRANSFERASE-RELATED-RELATED"/>
    <property type="match status" value="1"/>
</dbReference>
<evidence type="ECO:0000313" key="4">
    <source>
        <dbReference type="EMBL" id="ADB62423.1"/>
    </source>
</evidence>
<name>D2RR27_HALTV</name>
<dbReference type="GO" id="GO:0016747">
    <property type="term" value="F:acyltransferase activity, transferring groups other than amino-acyl groups"/>
    <property type="evidence" value="ECO:0007669"/>
    <property type="project" value="InterPro"/>
</dbReference>
<proteinExistence type="predicted"/>
<dbReference type="InterPro" id="IPR050832">
    <property type="entry name" value="Bact_Acetyltransf"/>
</dbReference>
<dbReference type="eggNOG" id="arCOG00844">
    <property type="taxonomic scope" value="Archaea"/>
</dbReference>
<dbReference type="KEGG" id="htu:Htur_3561"/>
<dbReference type="PANTHER" id="PTHR43877:SF2">
    <property type="entry name" value="AMINOALKYLPHOSPHONATE N-ACETYLTRANSFERASE-RELATED"/>
    <property type="match status" value="1"/>
</dbReference>
<keyword evidence="2" id="KW-0012">Acyltransferase</keyword>
<evidence type="ECO:0000256" key="2">
    <source>
        <dbReference type="ARBA" id="ARBA00023315"/>
    </source>
</evidence>
<sequence>MTSPRLSLREATSADAASIADVHEASICAFGSDGYDDEQVRAWLSNAHPERYPLEEDGFRVVVADHEADGVVGFGLLDCEPAGRDDPSTGEIGAVYVHPNHARRGIGRAMLEALESAARDAGLETLVLTASRNAVGFYERQGYEGVETVALEMQDDVALACLRMRTQLEDGQSR</sequence>